<dbReference type="Pfam" id="PF04397">
    <property type="entry name" value="LytTR"/>
    <property type="match status" value="1"/>
</dbReference>
<dbReference type="InterPro" id="IPR001789">
    <property type="entry name" value="Sig_transdc_resp-reg_receiver"/>
</dbReference>
<evidence type="ECO:0000259" key="4">
    <source>
        <dbReference type="PROSITE" id="PS50930"/>
    </source>
</evidence>
<accession>A0A940X463</accession>
<dbReference type="PANTHER" id="PTHR37299">
    <property type="entry name" value="TRANSCRIPTIONAL REGULATOR-RELATED"/>
    <property type="match status" value="1"/>
</dbReference>
<proteinExistence type="predicted"/>
<evidence type="ECO:0000313" key="5">
    <source>
        <dbReference type="EMBL" id="MBP3984319.1"/>
    </source>
</evidence>
<dbReference type="Pfam" id="PF00072">
    <property type="entry name" value="Response_reg"/>
    <property type="match status" value="1"/>
</dbReference>
<feature type="domain" description="HTH LytTR-type" evidence="4">
    <location>
        <begin position="138"/>
        <end position="242"/>
    </location>
</feature>
<protein>
    <submittedName>
        <fullName evidence="5">Response regulator transcription factor</fullName>
    </submittedName>
</protein>
<evidence type="ECO:0000313" key="6">
    <source>
        <dbReference type="Proteomes" id="UP000673447"/>
    </source>
</evidence>
<dbReference type="PROSITE" id="PS50930">
    <property type="entry name" value="HTH_LYTTR"/>
    <property type="match status" value="1"/>
</dbReference>
<reference evidence="5" key="2">
    <citation type="submission" date="2021-03" db="EMBL/GenBank/DDBJ databases">
        <authorList>
            <person name="Cao W."/>
        </authorList>
    </citation>
    <scope>NUCLEOTIDE SEQUENCE</scope>
    <source>
        <strain evidence="5">110414</strain>
    </source>
</reference>
<dbReference type="RefSeq" id="WP_210536206.1">
    <property type="nucleotide sequence ID" value="NZ_JAGKTC010000002.1"/>
</dbReference>
<evidence type="ECO:0000259" key="3">
    <source>
        <dbReference type="PROSITE" id="PS50110"/>
    </source>
</evidence>
<dbReference type="GO" id="GO:0003677">
    <property type="term" value="F:DNA binding"/>
    <property type="evidence" value="ECO:0007669"/>
    <property type="project" value="InterPro"/>
</dbReference>
<sequence length="249" mass="27844">MSLKAAIVDDEPLARSRLRRLLEKVAGSELQVVAECVDADELLATAQRQPLDVVFLDIEMPGPDGFSALARWQGPLPMVVFVTAWQEHGARAFDARAVDYLLKPVSAERLAQAVERLRERQALNGLRTPSDDDGARRIPLQVGHRVHLVPERQINVVEAQGNYLEIDCEQGRYVLRRTLAAFAQELDPALFLRVHRSLVVRAAAIREIKPIGSGRYRLDLHGGRRLISGRNYRGCIDPLLRRNPVVEAG</sequence>
<feature type="modified residue" description="4-aspartylphosphate" evidence="2">
    <location>
        <position position="57"/>
    </location>
</feature>
<dbReference type="InterPro" id="IPR011006">
    <property type="entry name" value="CheY-like_superfamily"/>
</dbReference>
<reference evidence="5" key="1">
    <citation type="journal article" date="2016" name="Int. J. Syst. Evol. Microbiol.">
        <title>Pseudoxanthomonas helianthi sp. nov., isolated from roots of Jerusalem artichoke (Helianthus tuberosus).</title>
        <authorList>
            <person name="Kittiwongwattana C."/>
            <person name="Thawai C."/>
        </authorList>
    </citation>
    <scope>NUCLEOTIDE SEQUENCE</scope>
    <source>
        <strain evidence="5">110414</strain>
    </source>
</reference>
<dbReference type="Gene3D" id="2.40.50.1020">
    <property type="entry name" value="LytTr DNA-binding domain"/>
    <property type="match status" value="1"/>
</dbReference>
<evidence type="ECO:0000256" key="2">
    <source>
        <dbReference type="PROSITE-ProRule" id="PRU00169"/>
    </source>
</evidence>
<dbReference type="Proteomes" id="UP000673447">
    <property type="component" value="Unassembled WGS sequence"/>
</dbReference>
<organism evidence="5 6">
    <name type="scientific">Pseudoxanthomonas helianthi</name>
    <dbReference type="NCBI Taxonomy" id="1453541"/>
    <lineage>
        <taxon>Bacteria</taxon>
        <taxon>Pseudomonadati</taxon>
        <taxon>Pseudomonadota</taxon>
        <taxon>Gammaproteobacteria</taxon>
        <taxon>Lysobacterales</taxon>
        <taxon>Lysobacteraceae</taxon>
        <taxon>Pseudoxanthomonas</taxon>
    </lineage>
</organism>
<dbReference type="InterPro" id="IPR046947">
    <property type="entry name" value="LytR-like"/>
</dbReference>
<dbReference type="InterPro" id="IPR007492">
    <property type="entry name" value="LytTR_DNA-bd_dom"/>
</dbReference>
<dbReference type="SUPFAM" id="SSF52172">
    <property type="entry name" value="CheY-like"/>
    <property type="match status" value="1"/>
</dbReference>
<dbReference type="Gene3D" id="3.40.50.2300">
    <property type="match status" value="1"/>
</dbReference>
<keyword evidence="1" id="KW-0902">Two-component regulatory system</keyword>
<name>A0A940X463_9GAMM</name>
<comment type="caution">
    <text evidence="5">The sequence shown here is derived from an EMBL/GenBank/DDBJ whole genome shotgun (WGS) entry which is preliminary data.</text>
</comment>
<dbReference type="SMART" id="SM00850">
    <property type="entry name" value="LytTR"/>
    <property type="match status" value="1"/>
</dbReference>
<gene>
    <name evidence="5" type="ORF">J5837_07740</name>
</gene>
<feature type="domain" description="Response regulatory" evidence="3">
    <location>
        <begin position="4"/>
        <end position="118"/>
    </location>
</feature>
<dbReference type="SMART" id="SM00448">
    <property type="entry name" value="REC"/>
    <property type="match status" value="1"/>
</dbReference>
<dbReference type="EMBL" id="JAGKTC010000002">
    <property type="protein sequence ID" value="MBP3984319.1"/>
    <property type="molecule type" value="Genomic_DNA"/>
</dbReference>
<dbReference type="PANTHER" id="PTHR37299:SF1">
    <property type="entry name" value="STAGE 0 SPORULATION PROTEIN A HOMOLOG"/>
    <property type="match status" value="1"/>
</dbReference>
<keyword evidence="2" id="KW-0597">Phosphoprotein</keyword>
<dbReference type="GO" id="GO:0000156">
    <property type="term" value="F:phosphorelay response regulator activity"/>
    <property type="evidence" value="ECO:0007669"/>
    <property type="project" value="InterPro"/>
</dbReference>
<keyword evidence="6" id="KW-1185">Reference proteome</keyword>
<dbReference type="AlphaFoldDB" id="A0A940X463"/>
<evidence type="ECO:0000256" key="1">
    <source>
        <dbReference type="ARBA" id="ARBA00023012"/>
    </source>
</evidence>
<dbReference type="PROSITE" id="PS50110">
    <property type="entry name" value="RESPONSE_REGULATORY"/>
    <property type="match status" value="1"/>
</dbReference>